<dbReference type="Gene3D" id="3.40.50.720">
    <property type="entry name" value="NAD(P)-binding Rossmann-like Domain"/>
    <property type="match status" value="1"/>
</dbReference>
<evidence type="ECO:0000259" key="2">
    <source>
        <dbReference type="Pfam" id="PF13478"/>
    </source>
</evidence>
<sequence>MKEFQLIIAAYKKYENKNLKTALATVVKVDGSAYRRPGARMLICENGELTGAISGGCLEGDALRKAQAVMFQNQSMIVTYDTTDEDDQKFGIGLGCNGIIHILIEPIDFQDKLNPVQLLKIALEKRVSCTLVTVFSLKNSREKQIGTSILHKENEVIGNFEDDNPQLEELILGEIKVKSSQDDSEIVAYSLQEQDFHVFYEKIKPPTQVLLFGAGNDTVPFCKIADILGWEVILIDGRKQYATSERFPTVSQIVIGSAEEVLEKLKIDESTVALLMTHNFDYEMVILERLLPFSLPYIGILGPKKKSEKLFERIKLSEKGFGKSNIFGPTGLNLGAENSEEIALSIAAEIKSVEARKSPISLREKTGPIHD</sequence>
<dbReference type="InterPro" id="IPR052698">
    <property type="entry name" value="MoCofactor_Util/Proc"/>
</dbReference>
<keyword evidence="4" id="KW-1185">Reference proteome</keyword>
<dbReference type="Proteomes" id="UP001165430">
    <property type="component" value="Unassembled WGS sequence"/>
</dbReference>
<comment type="caution">
    <text evidence="3">The sequence shown here is derived from an EMBL/GenBank/DDBJ whole genome shotgun (WGS) entry which is preliminary data.</text>
</comment>
<dbReference type="EMBL" id="JAKZGO010000001">
    <property type="protein sequence ID" value="MCH7411893.1"/>
    <property type="molecule type" value="Genomic_DNA"/>
</dbReference>
<dbReference type="Pfam" id="PF02625">
    <property type="entry name" value="XdhC_CoxI"/>
    <property type="match status" value="1"/>
</dbReference>
<dbReference type="PANTHER" id="PTHR30388">
    <property type="entry name" value="ALDEHYDE OXIDOREDUCTASE MOLYBDENUM COFACTOR ASSEMBLY PROTEIN"/>
    <property type="match status" value="1"/>
</dbReference>
<name>A0ABS9V7H0_9BACT</name>
<dbReference type="RefSeq" id="WP_241409246.1">
    <property type="nucleotide sequence ID" value="NZ_JAKZGO010000001.1"/>
</dbReference>
<feature type="domain" description="XdhC- CoxI" evidence="1">
    <location>
        <begin position="20"/>
        <end position="81"/>
    </location>
</feature>
<reference evidence="3" key="1">
    <citation type="submission" date="2022-03" db="EMBL/GenBank/DDBJ databases">
        <title>De novo assembled genomes of Belliella spp. (Cyclobacteriaceae) strains.</title>
        <authorList>
            <person name="Szabo A."/>
            <person name="Korponai K."/>
            <person name="Felfoldi T."/>
        </authorList>
    </citation>
    <scope>NUCLEOTIDE SEQUENCE</scope>
    <source>
        <strain evidence="3">DSM 111903</strain>
    </source>
</reference>
<protein>
    <submittedName>
        <fullName evidence="3">XdhC family protein</fullName>
    </submittedName>
</protein>
<evidence type="ECO:0000313" key="3">
    <source>
        <dbReference type="EMBL" id="MCH7411893.1"/>
    </source>
</evidence>
<dbReference type="Pfam" id="PF13478">
    <property type="entry name" value="XdhC_C"/>
    <property type="match status" value="1"/>
</dbReference>
<dbReference type="InterPro" id="IPR003777">
    <property type="entry name" value="XdhC_CoxI"/>
</dbReference>
<feature type="domain" description="XdhC Rossmann" evidence="2">
    <location>
        <begin position="209"/>
        <end position="350"/>
    </location>
</feature>
<organism evidence="3 4">
    <name type="scientific">Belliella alkalica</name>
    <dbReference type="NCBI Taxonomy" id="1730871"/>
    <lineage>
        <taxon>Bacteria</taxon>
        <taxon>Pseudomonadati</taxon>
        <taxon>Bacteroidota</taxon>
        <taxon>Cytophagia</taxon>
        <taxon>Cytophagales</taxon>
        <taxon>Cyclobacteriaceae</taxon>
        <taxon>Belliella</taxon>
    </lineage>
</organism>
<gene>
    <name evidence="3" type="ORF">MM213_00230</name>
</gene>
<accession>A0ABS9V7H0</accession>
<dbReference type="PANTHER" id="PTHR30388:SF6">
    <property type="entry name" value="XANTHINE DEHYDROGENASE SUBUNIT A-RELATED"/>
    <property type="match status" value="1"/>
</dbReference>
<evidence type="ECO:0000259" key="1">
    <source>
        <dbReference type="Pfam" id="PF02625"/>
    </source>
</evidence>
<dbReference type="InterPro" id="IPR027051">
    <property type="entry name" value="XdhC_Rossmann_dom"/>
</dbReference>
<proteinExistence type="predicted"/>
<evidence type="ECO:0000313" key="4">
    <source>
        <dbReference type="Proteomes" id="UP001165430"/>
    </source>
</evidence>